<dbReference type="PANTHER" id="PTHR42756">
    <property type="entry name" value="TRANSCRIPTIONAL REGULATOR, MARR"/>
    <property type="match status" value="1"/>
</dbReference>
<dbReference type="InterPro" id="IPR036390">
    <property type="entry name" value="WH_DNA-bd_sf"/>
</dbReference>
<evidence type="ECO:0000256" key="1">
    <source>
        <dbReference type="ARBA" id="ARBA00023015"/>
    </source>
</evidence>
<dbReference type="SUPFAM" id="SSF46785">
    <property type="entry name" value="Winged helix' DNA-binding domain"/>
    <property type="match status" value="1"/>
</dbReference>
<protein>
    <submittedName>
        <fullName evidence="5">MarR family transcriptional regulator</fullName>
    </submittedName>
</protein>
<dbReference type="PRINTS" id="PR00598">
    <property type="entry name" value="HTHMARR"/>
</dbReference>
<evidence type="ECO:0000313" key="5">
    <source>
        <dbReference type="EMBL" id="HIU91776.1"/>
    </source>
</evidence>
<dbReference type="GO" id="GO:0003677">
    <property type="term" value="F:DNA binding"/>
    <property type="evidence" value="ECO:0007669"/>
    <property type="project" value="UniProtKB-KW"/>
</dbReference>
<keyword evidence="1" id="KW-0805">Transcription regulation</keyword>
<dbReference type="EMBL" id="DVOD01000013">
    <property type="protein sequence ID" value="HIU91776.1"/>
    <property type="molecule type" value="Genomic_DNA"/>
</dbReference>
<accession>A0A9D1MYT7</accession>
<name>A0A9D1MYT7_9CLOT</name>
<comment type="caution">
    <text evidence="5">The sequence shown here is derived from an EMBL/GenBank/DDBJ whole genome shotgun (WGS) entry which is preliminary data.</text>
</comment>
<dbReference type="PROSITE" id="PS50995">
    <property type="entry name" value="HTH_MARR_2"/>
    <property type="match status" value="1"/>
</dbReference>
<gene>
    <name evidence="5" type="ORF">IAD26_01435</name>
</gene>
<organism evidence="5 6">
    <name type="scientific">Candidatus Limenecus avicola</name>
    <dbReference type="NCBI Taxonomy" id="2840847"/>
    <lineage>
        <taxon>Bacteria</taxon>
        <taxon>Bacillati</taxon>
        <taxon>Bacillota</taxon>
        <taxon>Clostridia</taxon>
        <taxon>Eubacteriales</taxon>
        <taxon>Clostridiaceae</taxon>
        <taxon>Clostridiaceae incertae sedis</taxon>
        <taxon>Candidatus Limenecus</taxon>
    </lineage>
</organism>
<reference evidence="5" key="1">
    <citation type="submission" date="2020-10" db="EMBL/GenBank/DDBJ databases">
        <authorList>
            <person name="Gilroy R."/>
        </authorList>
    </citation>
    <scope>NUCLEOTIDE SEQUENCE</scope>
    <source>
        <strain evidence="5">CHK154-7741</strain>
    </source>
</reference>
<evidence type="ECO:0000256" key="2">
    <source>
        <dbReference type="ARBA" id="ARBA00023125"/>
    </source>
</evidence>
<feature type="domain" description="HTH marR-type" evidence="4">
    <location>
        <begin position="8"/>
        <end position="143"/>
    </location>
</feature>
<evidence type="ECO:0000256" key="3">
    <source>
        <dbReference type="ARBA" id="ARBA00023163"/>
    </source>
</evidence>
<dbReference type="Pfam" id="PF01047">
    <property type="entry name" value="MarR"/>
    <property type="match status" value="1"/>
</dbReference>
<reference evidence="5" key="2">
    <citation type="journal article" date="2021" name="PeerJ">
        <title>Extensive microbial diversity within the chicken gut microbiome revealed by metagenomics and culture.</title>
        <authorList>
            <person name="Gilroy R."/>
            <person name="Ravi A."/>
            <person name="Getino M."/>
            <person name="Pursley I."/>
            <person name="Horton D.L."/>
            <person name="Alikhan N.F."/>
            <person name="Baker D."/>
            <person name="Gharbi K."/>
            <person name="Hall N."/>
            <person name="Watson M."/>
            <person name="Adriaenssens E.M."/>
            <person name="Foster-Nyarko E."/>
            <person name="Jarju S."/>
            <person name="Secka A."/>
            <person name="Antonio M."/>
            <person name="Oren A."/>
            <person name="Chaudhuri R.R."/>
            <person name="La Ragione R."/>
            <person name="Hildebrand F."/>
            <person name="Pallen M.J."/>
        </authorList>
    </citation>
    <scope>NUCLEOTIDE SEQUENCE</scope>
    <source>
        <strain evidence="5">CHK154-7741</strain>
    </source>
</reference>
<evidence type="ECO:0000313" key="6">
    <source>
        <dbReference type="Proteomes" id="UP000886748"/>
    </source>
</evidence>
<proteinExistence type="predicted"/>
<dbReference type="Proteomes" id="UP000886748">
    <property type="component" value="Unassembled WGS sequence"/>
</dbReference>
<dbReference type="InterPro" id="IPR036388">
    <property type="entry name" value="WH-like_DNA-bd_sf"/>
</dbReference>
<dbReference type="InterPro" id="IPR000835">
    <property type="entry name" value="HTH_MarR-typ"/>
</dbReference>
<dbReference type="InterPro" id="IPR023187">
    <property type="entry name" value="Tscrpt_reg_MarR-type_CS"/>
</dbReference>
<dbReference type="PANTHER" id="PTHR42756:SF1">
    <property type="entry name" value="TRANSCRIPTIONAL REPRESSOR OF EMRAB OPERON"/>
    <property type="match status" value="1"/>
</dbReference>
<dbReference type="AlphaFoldDB" id="A0A9D1MYT7"/>
<keyword evidence="2" id="KW-0238">DNA-binding</keyword>
<dbReference type="PROSITE" id="PS01117">
    <property type="entry name" value="HTH_MARR_1"/>
    <property type="match status" value="1"/>
</dbReference>
<evidence type="ECO:0000259" key="4">
    <source>
        <dbReference type="PROSITE" id="PS50995"/>
    </source>
</evidence>
<dbReference type="GO" id="GO:0003700">
    <property type="term" value="F:DNA-binding transcription factor activity"/>
    <property type="evidence" value="ECO:0007669"/>
    <property type="project" value="InterPro"/>
</dbReference>
<keyword evidence="3" id="KW-0804">Transcription</keyword>
<sequence>MKRINNIDIDLGLEMALTSSAYRAAGQKTLKVHGQDDITREQFGILLVLSLTDGLYQTQIANILGKDRPNITRMIDVLEKRGFIRREKDENNRRILKVFLTDAGLHKVEEAKPLKDRMNAAQYKGMTDDEIYTLVTLLRKVRKNIEDEYNLNM</sequence>
<dbReference type="SMART" id="SM00347">
    <property type="entry name" value="HTH_MARR"/>
    <property type="match status" value="1"/>
</dbReference>
<dbReference type="Gene3D" id="1.10.10.10">
    <property type="entry name" value="Winged helix-like DNA-binding domain superfamily/Winged helix DNA-binding domain"/>
    <property type="match status" value="1"/>
</dbReference>